<accession>A0A1E3RA21</accession>
<dbReference type="AlphaFoldDB" id="A0A1E3RA21"/>
<keyword evidence="4" id="KW-0411">Iron-sulfur</keyword>
<keyword evidence="8" id="KW-1185">Reference proteome</keyword>
<dbReference type="Pfam" id="PF01568">
    <property type="entry name" value="Molydop_binding"/>
    <property type="match status" value="1"/>
</dbReference>
<proteinExistence type="inferred from homology"/>
<dbReference type="Gene3D" id="2.20.25.90">
    <property type="entry name" value="ADC-like domains"/>
    <property type="match status" value="1"/>
</dbReference>
<dbReference type="InterPro" id="IPR006656">
    <property type="entry name" value="Mopterin_OxRdtase"/>
</dbReference>
<dbReference type="InterPro" id="IPR006963">
    <property type="entry name" value="Mopterin_OxRdtase_4Fe-4S_dom"/>
</dbReference>
<dbReference type="SUPFAM" id="SSF50692">
    <property type="entry name" value="ADC-like"/>
    <property type="match status" value="1"/>
</dbReference>
<reference evidence="8" key="1">
    <citation type="submission" date="2016-09" db="EMBL/GenBank/DDBJ databases">
        <authorList>
            <person name="Greninger A.L."/>
            <person name="Jerome K.R."/>
            <person name="Mcnair B."/>
            <person name="Wallis C."/>
            <person name="Fang F."/>
        </authorList>
    </citation>
    <scope>NUCLEOTIDE SEQUENCE [LARGE SCALE GENOMIC DNA]</scope>
    <source>
        <strain evidence="8">M7</strain>
    </source>
</reference>
<evidence type="ECO:0000259" key="6">
    <source>
        <dbReference type="PROSITE" id="PS51669"/>
    </source>
</evidence>
<evidence type="ECO:0000313" key="7">
    <source>
        <dbReference type="EMBL" id="ODQ86611.1"/>
    </source>
</evidence>
<dbReference type="Gene3D" id="3.40.228.10">
    <property type="entry name" value="Dimethylsulfoxide Reductase, domain 2"/>
    <property type="match status" value="1"/>
</dbReference>
<feature type="domain" description="4Fe-4S Mo/W bis-MGD-type" evidence="6">
    <location>
        <begin position="2"/>
        <end position="60"/>
    </location>
</feature>
<dbReference type="Pfam" id="PF04879">
    <property type="entry name" value="Molybdop_Fe4S4"/>
    <property type="match status" value="1"/>
</dbReference>
<keyword evidence="2" id="KW-0479">Metal-binding</keyword>
<evidence type="ECO:0000256" key="5">
    <source>
        <dbReference type="SAM" id="MobiDB-lite"/>
    </source>
</evidence>
<evidence type="ECO:0000256" key="3">
    <source>
        <dbReference type="ARBA" id="ARBA00023004"/>
    </source>
</evidence>
<dbReference type="SUPFAM" id="SSF53706">
    <property type="entry name" value="Formate dehydrogenase/DMSO reductase, domains 1-3"/>
    <property type="match status" value="1"/>
</dbReference>
<dbReference type="InterPro" id="IPR050612">
    <property type="entry name" value="Prok_Mopterin_Oxidored"/>
</dbReference>
<dbReference type="PANTHER" id="PTHR43742:SF2">
    <property type="entry name" value="ASSIMILATORY NITRATE REDUCTASE CATALYTIC SUBUNIT"/>
    <property type="match status" value="1"/>
</dbReference>
<comment type="similarity">
    <text evidence="1">Belongs to the prokaryotic molybdopterin-containing oxidoreductase family.</text>
</comment>
<feature type="region of interest" description="Disordered" evidence="5">
    <location>
        <begin position="713"/>
        <end position="732"/>
    </location>
</feature>
<comment type="caution">
    <text evidence="7">The sequence shown here is derived from an EMBL/GenBank/DDBJ whole genome shotgun (WGS) entry which is preliminary data.</text>
</comment>
<feature type="compositionally biased region" description="Polar residues" evidence="5">
    <location>
        <begin position="721"/>
        <end position="732"/>
    </location>
</feature>
<dbReference type="Gene3D" id="3.40.50.740">
    <property type="match status" value="1"/>
</dbReference>
<dbReference type="PANTHER" id="PTHR43742">
    <property type="entry name" value="TRIMETHYLAMINE-N-OXIDE REDUCTASE"/>
    <property type="match status" value="1"/>
</dbReference>
<organism evidence="7 8">
    <name type="scientific">Mycolicibacterium holsaticum</name>
    <dbReference type="NCBI Taxonomy" id="152142"/>
    <lineage>
        <taxon>Bacteria</taxon>
        <taxon>Bacillati</taxon>
        <taxon>Actinomycetota</taxon>
        <taxon>Actinomycetes</taxon>
        <taxon>Mycobacteriales</taxon>
        <taxon>Mycobacteriaceae</taxon>
        <taxon>Mycolicibacterium</taxon>
    </lineage>
</organism>
<dbReference type="Proteomes" id="UP000094243">
    <property type="component" value="Unassembled WGS sequence"/>
</dbReference>
<dbReference type="InterPro" id="IPR006657">
    <property type="entry name" value="MoPterin_dinucl-bd_dom"/>
</dbReference>
<dbReference type="GO" id="GO:0051536">
    <property type="term" value="F:iron-sulfur cluster binding"/>
    <property type="evidence" value="ECO:0007669"/>
    <property type="project" value="UniProtKB-KW"/>
</dbReference>
<protein>
    <submittedName>
        <fullName evidence="7">Formate dehydrogenase</fullName>
    </submittedName>
</protein>
<dbReference type="GO" id="GO:0016491">
    <property type="term" value="F:oxidoreductase activity"/>
    <property type="evidence" value="ECO:0007669"/>
    <property type="project" value="InterPro"/>
</dbReference>
<evidence type="ECO:0000256" key="4">
    <source>
        <dbReference type="ARBA" id="ARBA00023014"/>
    </source>
</evidence>
<gene>
    <name evidence="7" type="ORF">BHQ17_20180</name>
</gene>
<dbReference type="PROSITE" id="PS51669">
    <property type="entry name" value="4FE4S_MOW_BIS_MGD"/>
    <property type="match status" value="1"/>
</dbReference>
<sequence>MAKTVNTYCQICITNCGLEIQVDEASNRVLSIAPDRQNPYSWGDFCRKGKTAGEVIEHPRRITRPMRRVADGEYVEATYAEAIADIAHRLNAIIDRGGPDAVATYHGNPMGFSFSTTTFWTGFLDAIGTGNRFWVGSLDENNVHVVFEELYGTGYLGLVPDIDACDCFLLVGMDPAQSRFNWLDSNPSGWNRVLQRQRDGADVIVVDPRRSTSAERARTHVAVLPGQDWAFLLGVLKVIVELGLDKRPSAVPVTGIDAVKRLTAEADLDQLAQRCGVERAVIEDVARRFGSARTAMCLSHTGVSHSEYGTIAEWLGQLLNIVTDRLDRPGGRRYERGYVDLQRVLKLFGSPNRHQTRLRRNPPVFGFHSVAELPDEITTPGPGQIRAMVIAFGNPVVSGPQGEALDAALAGLDLLVAVDLVQRESHRHAHWLIPGTHWLEREELSPLLANVQERPFVQYAQRAVSPPDGVMEEWEFFTELALAMGRNLFGRRGVNRVIRATRWVAARTGRRALALNPEWVSRLLVASGRRLKWRDIRAHPHGWLFGEPRFGDLADVIVTDDKQVHAAPDRFLRAVRAALATPPSTDEEFPLLLVNKRVREAMNSWLNESPGLFAAQRTSVVEVHPRDAACAGVHDGDLVRLTSSVGSVELRAKVTDAMRQGVVCVPHGWGSRVFDPVSGAAPQSFGVNRNALVSNTRLDPFSQVPAFNSTAVRLNPAAQHDTASSKTDVSLP</sequence>
<dbReference type="SMART" id="SM00926">
    <property type="entry name" value="Molybdop_Fe4S4"/>
    <property type="match status" value="1"/>
</dbReference>
<evidence type="ECO:0000313" key="8">
    <source>
        <dbReference type="Proteomes" id="UP000094243"/>
    </source>
</evidence>
<dbReference type="Gene3D" id="2.40.40.20">
    <property type="match status" value="1"/>
</dbReference>
<dbReference type="GO" id="GO:0043546">
    <property type="term" value="F:molybdopterin cofactor binding"/>
    <property type="evidence" value="ECO:0007669"/>
    <property type="project" value="InterPro"/>
</dbReference>
<dbReference type="RefSeq" id="WP_069406892.1">
    <property type="nucleotide sequence ID" value="NZ_MIGZ01000139.1"/>
</dbReference>
<evidence type="ECO:0000256" key="2">
    <source>
        <dbReference type="ARBA" id="ARBA00022723"/>
    </source>
</evidence>
<dbReference type="Pfam" id="PF00384">
    <property type="entry name" value="Molybdopterin"/>
    <property type="match status" value="1"/>
</dbReference>
<dbReference type="InterPro" id="IPR009010">
    <property type="entry name" value="Asp_de-COase-like_dom_sf"/>
</dbReference>
<dbReference type="EMBL" id="MIGZ01000139">
    <property type="protein sequence ID" value="ODQ86611.1"/>
    <property type="molecule type" value="Genomic_DNA"/>
</dbReference>
<dbReference type="GO" id="GO:0046872">
    <property type="term" value="F:metal ion binding"/>
    <property type="evidence" value="ECO:0007669"/>
    <property type="project" value="UniProtKB-KW"/>
</dbReference>
<name>A0A1E3RA21_9MYCO</name>
<keyword evidence="3" id="KW-0408">Iron</keyword>
<dbReference type="OrthoDB" id="7376058at2"/>
<evidence type="ECO:0000256" key="1">
    <source>
        <dbReference type="ARBA" id="ARBA00010312"/>
    </source>
</evidence>